<evidence type="ECO:0000256" key="5">
    <source>
        <dbReference type="SAM" id="SignalP"/>
    </source>
</evidence>
<dbReference type="InterPro" id="IPR011990">
    <property type="entry name" value="TPR-like_helical_dom_sf"/>
</dbReference>
<evidence type="ECO:0000256" key="3">
    <source>
        <dbReference type="PROSITE-ProRule" id="PRU00339"/>
    </source>
</evidence>
<dbReference type="Proteomes" id="UP000019140">
    <property type="component" value="Unassembled WGS sequence"/>
</dbReference>
<dbReference type="SMART" id="SM00028">
    <property type="entry name" value="TPR"/>
    <property type="match status" value="3"/>
</dbReference>
<sequence>MVTIFRLVVLLMVLAAAGACQSTKSGSETALEPGSPELEQLYQEGRATYLSEDYQSAASIFARVVENDPMHIKALINWGAALSRGGKPKEAIAKFEQALARDPNHAWAMYNLGVSLQRLGEHEAAVVQYKQAVERDSTILTPKLQNYLDRKEPKQQDSGIDIQRPAPPSMPAPK</sequence>
<evidence type="ECO:0000313" key="6">
    <source>
        <dbReference type="EMBL" id="ETX08315.1"/>
    </source>
</evidence>
<keyword evidence="2 3" id="KW-0802">TPR repeat</keyword>
<comment type="caution">
    <text evidence="6">The sequence shown here is derived from an EMBL/GenBank/DDBJ whole genome shotgun (WGS) entry which is preliminary data.</text>
</comment>
<feature type="repeat" description="TPR" evidence="3">
    <location>
        <begin position="106"/>
        <end position="139"/>
    </location>
</feature>
<name>W4MDS2_9BACT</name>
<dbReference type="Gene3D" id="1.25.40.10">
    <property type="entry name" value="Tetratricopeptide repeat domain"/>
    <property type="match status" value="1"/>
</dbReference>
<dbReference type="PROSITE" id="PS50005">
    <property type="entry name" value="TPR"/>
    <property type="match status" value="2"/>
</dbReference>
<evidence type="ECO:0000256" key="1">
    <source>
        <dbReference type="ARBA" id="ARBA00022737"/>
    </source>
</evidence>
<proteinExistence type="predicted"/>
<feature type="compositionally biased region" description="Pro residues" evidence="4">
    <location>
        <begin position="165"/>
        <end position="174"/>
    </location>
</feature>
<dbReference type="PANTHER" id="PTHR45586">
    <property type="entry name" value="TPR REPEAT-CONTAINING PROTEIN PA4667"/>
    <property type="match status" value="1"/>
</dbReference>
<dbReference type="AlphaFoldDB" id="W4MDS2"/>
<dbReference type="InterPro" id="IPR019734">
    <property type="entry name" value="TPR_rpt"/>
</dbReference>
<dbReference type="PROSITE" id="PS51257">
    <property type="entry name" value="PROKAR_LIPOPROTEIN"/>
    <property type="match status" value="1"/>
</dbReference>
<evidence type="ECO:0000313" key="7">
    <source>
        <dbReference type="Proteomes" id="UP000019140"/>
    </source>
</evidence>
<keyword evidence="1" id="KW-0677">Repeat</keyword>
<dbReference type="HOGENOM" id="CLU_1537271_0_0_7"/>
<protein>
    <submittedName>
        <fullName evidence="6">Uncharacterized protein</fullName>
    </submittedName>
</protein>
<gene>
    <name evidence="6" type="ORF">ETSY2_06065</name>
</gene>
<keyword evidence="7" id="KW-1185">Reference proteome</keyword>
<feature type="signal peptide" evidence="5">
    <location>
        <begin position="1"/>
        <end position="21"/>
    </location>
</feature>
<feature type="region of interest" description="Disordered" evidence="4">
    <location>
        <begin position="144"/>
        <end position="174"/>
    </location>
</feature>
<evidence type="ECO:0000256" key="2">
    <source>
        <dbReference type="ARBA" id="ARBA00022803"/>
    </source>
</evidence>
<feature type="chain" id="PRO_5004845257" evidence="5">
    <location>
        <begin position="22"/>
        <end position="174"/>
    </location>
</feature>
<organism evidence="6 7">
    <name type="scientific">Candidatus Entotheonella gemina</name>
    <dbReference type="NCBI Taxonomy" id="1429439"/>
    <lineage>
        <taxon>Bacteria</taxon>
        <taxon>Pseudomonadati</taxon>
        <taxon>Nitrospinota/Tectimicrobiota group</taxon>
        <taxon>Candidatus Tectimicrobiota</taxon>
        <taxon>Candidatus Entotheonellia</taxon>
        <taxon>Candidatus Entotheonellales</taxon>
        <taxon>Candidatus Entotheonellaceae</taxon>
        <taxon>Candidatus Entotheonella</taxon>
    </lineage>
</organism>
<feature type="repeat" description="TPR" evidence="3">
    <location>
        <begin position="72"/>
        <end position="105"/>
    </location>
</feature>
<reference evidence="6 7" key="1">
    <citation type="journal article" date="2014" name="Nature">
        <title>An environmental bacterial taxon with a large and distinct metabolic repertoire.</title>
        <authorList>
            <person name="Wilson M.C."/>
            <person name="Mori T."/>
            <person name="Ruckert C."/>
            <person name="Uria A.R."/>
            <person name="Helf M.J."/>
            <person name="Takada K."/>
            <person name="Gernert C."/>
            <person name="Steffens U.A."/>
            <person name="Heycke N."/>
            <person name="Schmitt S."/>
            <person name="Rinke C."/>
            <person name="Helfrich E.J."/>
            <person name="Brachmann A.O."/>
            <person name="Gurgui C."/>
            <person name="Wakimoto T."/>
            <person name="Kracht M."/>
            <person name="Crusemann M."/>
            <person name="Hentschel U."/>
            <person name="Abe I."/>
            <person name="Matsunaga S."/>
            <person name="Kalinowski J."/>
            <person name="Takeyama H."/>
            <person name="Piel J."/>
        </authorList>
    </citation>
    <scope>NUCLEOTIDE SEQUENCE [LARGE SCALE GENOMIC DNA]</scope>
    <source>
        <strain evidence="7">TSY2</strain>
    </source>
</reference>
<dbReference type="Pfam" id="PF13424">
    <property type="entry name" value="TPR_12"/>
    <property type="match status" value="1"/>
</dbReference>
<dbReference type="EMBL" id="AZHX01000247">
    <property type="protein sequence ID" value="ETX08315.1"/>
    <property type="molecule type" value="Genomic_DNA"/>
</dbReference>
<dbReference type="PANTHER" id="PTHR45586:SF1">
    <property type="entry name" value="LIPOPOLYSACCHARIDE ASSEMBLY PROTEIN B"/>
    <property type="match status" value="1"/>
</dbReference>
<dbReference type="InterPro" id="IPR051012">
    <property type="entry name" value="CellSynth/LPSAsmb/PSIAsmb"/>
</dbReference>
<keyword evidence="5" id="KW-0732">Signal</keyword>
<evidence type="ECO:0000256" key="4">
    <source>
        <dbReference type="SAM" id="MobiDB-lite"/>
    </source>
</evidence>
<dbReference type="SUPFAM" id="SSF48452">
    <property type="entry name" value="TPR-like"/>
    <property type="match status" value="1"/>
</dbReference>
<accession>W4MDS2</accession>